<name>A0ABS6D2Y7_9FIRM</name>
<evidence type="ECO:0000313" key="3">
    <source>
        <dbReference type="Proteomes" id="UP000723714"/>
    </source>
</evidence>
<evidence type="ECO:0000313" key="2">
    <source>
        <dbReference type="EMBL" id="MBU3875577.1"/>
    </source>
</evidence>
<dbReference type="PANTHER" id="PTHR46312">
    <property type="entry name" value="NACHT DOMAIN-CONTAINING PROTEIN"/>
    <property type="match status" value="1"/>
</dbReference>
<keyword evidence="3" id="KW-1185">Reference proteome</keyword>
<reference evidence="2 3" key="1">
    <citation type="submission" date="2021-06" db="EMBL/GenBank/DDBJ databases">
        <title>Faecalicatena sp. nov. isolated from porcine feces.</title>
        <authorList>
            <person name="Oh B.S."/>
            <person name="Lee J.H."/>
        </authorList>
    </citation>
    <scope>NUCLEOTIDE SEQUENCE [LARGE SCALE GENOMIC DNA]</scope>
    <source>
        <strain evidence="2 3">AGMB00832</strain>
    </source>
</reference>
<gene>
    <name evidence="2" type="ORF">HGO97_007105</name>
</gene>
<proteinExistence type="predicted"/>
<dbReference type="Pfam" id="PF05729">
    <property type="entry name" value="NACHT"/>
    <property type="match status" value="1"/>
</dbReference>
<dbReference type="Pfam" id="PF00805">
    <property type="entry name" value="Pentapeptide"/>
    <property type="match status" value="1"/>
</dbReference>
<dbReference type="Proteomes" id="UP000723714">
    <property type="component" value="Unassembled WGS sequence"/>
</dbReference>
<dbReference type="InterPro" id="IPR001646">
    <property type="entry name" value="5peptide_repeat"/>
</dbReference>
<accession>A0ABS6D2Y7</accession>
<feature type="domain" description="NACHT" evidence="1">
    <location>
        <begin position="215"/>
        <end position="371"/>
    </location>
</feature>
<protein>
    <submittedName>
        <fullName evidence="2">Pentapeptide repeat-containing protein</fullName>
    </submittedName>
</protein>
<dbReference type="RefSeq" id="WP_216240625.1">
    <property type="nucleotide sequence ID" value="NZ_JABACJ020000005.1"/>
</dbReference>
<sequence length="805" mass="94506">MDIKTIDHILAGSFFLSQVSEYIIGKLKGTVENFKLQDYRSDDLEYQFIEMLEDSLNDTFSEYDDKVVSENFNLSLENIKLLTKVSNIKEILELLIGQPVHDDLLNLWNENIKKEITKPNREWLYRYITFQNTIVDDSIRTATKMYARAYGETMFLHKNSEKRIRLQDVFIQHKYKNISNNKGLSIDSDNVLDYLKYFINFQVDMQSGLEYVNCLFIEGNAGCGKSSLVSYLADMYEKRFKEWVDNFGERELICIRLRDIIPDNMRFTYDSINSDILSYLNLDPSERLDKKHKNSIVILDGFDELCMVEKIHENINYYIYELFELFKECKIIITTRPQYINIRSLNFPKAHIMLLHFDKEQRVAWVNKYMQTSCEEEEKTALEYIKGLNDNDTNGICDTPMALYMLVAGRINEDAKQNNWVLYNQIFYRELSETVYNSIFPSSHGTYSHSIKKYKDFIYRVGAEISYEMYKGNNTKLYLTNDDITKIISGMEISDFDVREIVKYCYALCSYWKMDAEKGVAEFYHNNIRDFFMCEKIFYEMEKLYQETEDLSDRIFAETFAKRLFELFSYSEINTKVIEFLYLRVLYQKNKNNDMNFAKIEKSKKQLENFFYLLAEGNFSMPNDITFGTGYDSIINTLINTVQIFRHAYDPYLENEDSIITWFYNEAFTFGSYPFFINNFKKIFIRDSLIINERIIYTAGKANFSYILLGGEDLRDVEFVSCIIQNAAFQNAILSGANFEGSDLSGSIFRGAVLQNGNLKNCNLTNCIFTDAILMNTILPDGSTFESNVEAYNHLRELNIKGLII</sequence>
<evidence type="ECO:0000259" key="1">
    <source>
        <dbReference type="Pfam" id="PF05729"/>
    </source>
</evidence>
<dbReference type="InterPro" id="IPR007111">
    <property type="entry name" value="NACHT_NTPase"/>
</dbReference>
<dbReference type="PANTHER" id="PTHR46312:SF2">
    <property type="entry name" value="NUCLEOTIDE-BINDING OLIGOMERIZATION DOMAIN-CONTAINING PROTEIN 2-LIKE"/>
    <property type="match status" value="1"/>
</dbReference>
<comment type="caution">
    <text evidence="2">The sequence shown here is derived from an EMBL/GenBank/DDBJ whole genome shotgun (WGS) entry which is preliminary data.</text>
</comment>
<organism evidence="2 3">
    <name type="scientific">Faecalicatena faecalis</name>
    <dbReference type="NCBI Taxonomy" id="2726362"/>
    <lineage>
        <taxon>Bacteria</taxon>
        <taxon>Bacillati</taxon>
        <taxon>Bacillota</taxon>
        <taxon>Clostridia</taxon>
        <taxon>Lachnospirales</taxon>
        <taxon>Lachnospiraceae</taxon>
        <taxon>Faecalicatena</taxon>
    </lineage>
</organism>
<dbReference type="EMBL" id="JABACJ020000005">
    <property type="protein sequence ID" value="MBU3875577.1"/>
    <property type="molecule type" value="Genomic_DNA"/>
</dbReference>